<sequence>MLESLRRGAQTWVFKGLLILLVISFGVWGVSSSFHGRSSNAVVTVGDVSVSPADFRLAYERQVAQISRQFGMRLSREQARAFGIESQVYSQLIAGAALDQLSRDMGLGLSKDRLAVLISQDPAFRGVNGQFDRTVFSAVLRNAGLREVDYINNRSQVAVRSQIVEAVSDGFQPPKVLTEALKAYRDETRTIDYLLLSNANIDPIKAPADEVLAPWFESHKASYRAPEMRKVSYVKLEPADIADPTKVTDDEVRADYERRKASFTTAETRTIDQLTFASRAEADAAAAKLAAGTGFDQLVAERGRSAADIRLGSFTREAMPDQKLAEAAFAVSAAGGTTPVVDGQFGPVILRVSTIQPAVTRGFDEVKDELRRDLSLAKAVEEITALHDRFEDIRSGGATLADAAQQLNLKPVTIDAMDAQGNDADGQKIATLPPAPSFVQEVFKTEAGVNALPIQLGREGYVWFDVENVVPAHDRTLDEARERVVADWTAEQQRNALGARATELKARVEKGETLAAIAAELGLAVETKTGLKRNSPDASLSQAAITAAFAGPNGHVANAPGVEGEGQILLKVTDVGRSTGDALDNDDRQINAMAQASGDDILDQMVAELQTRYGVNINRDLAQQAMVP</sequence>
<dbReference type="InterPro" id="IPR000297">
    <property type="entry name" value="PPIase_PpiC"/>
</dbReference>
<evidence type="ECO:0000259" key="15">
    <source>
        <dbReference type="Pfam" id="PF13145"/>
    </source>
</evidence>
<keyword evidence="7 14" id="KW-0472">Membrane</keyword>
<feature type="transmembrane region" description="Helical" evidence="14">
    <location>
        <begin position="12"/>
        <end position="30"/>
    </location>
</feature>
<dbReference type="AlphaFoldDB" id="A0A1Q9AWJ6"/>
<evidence type="ECO:0000256" key="1">
    <source>
        <dbReference type="ARBA" id="ARBA00004382"/>
    </source>
</evidence>
<evidence type="ECO:0000256" key="2">
    <source>
        <dbReference type="ARBA" id="ARBA00018370"/>
    </source>
</evidence>
<evidence type="ECO:0000256" key="6">
    <source>
        <dbReference type="ARBA" id="ARBA00022989"/>
    </source>
</evidence>
<dbReference type="EMBL" id="MKIP01000043">
    <property type="protein sequence ID" value="OLP59826.1"/>
    <property type="molecule type" value="Genomic_DNA"/>
</dbReference>
<evidence type="ECO:0000256" key="7">
    <source>
        <dbReference type="ARBA" id="ARBA00023136"/>
    </source>
</evidence>
<proteinExistence type="inferred from homology"/>
<keyword evidence="3" id="KW-1003">Cell membrane</keyword>
<accession>A0A1Q9AWJ6</accession>
<evidence type="ECO:0000256" key="4">
    <source>
        <dbReference type="ARBA" id="ARBA00022519"/>
    </source>
</evidence>
<evidence type="ECO:0000256" key="14">
    <source>
        <dbReference type="SAM" id="Phobius"/>
    </source>
</evidence>
<dbReference type="InterPro" id="IPR052029">
    <property type="entry name" value="PpiD_chaperone"/>
</dbReference>
<keyword evidence="16" id="KW-0413">Isomerase</keyword>
<dbReference type="Proteomes" id="UP000186364">
    <property type="component" value="Unassembled WGS sequence"/>
</dbReference>
<evidence type="ECO:0000256" key="9">
    <source>
        <dbReference type="ARBA" id="ARBA00030642"/>
    </source>
</evidence>
<evidence type="ECO:0000256" key="13">
    <source>
        <dbReference type="ARBA" id="ARBA00042775"/>
    </source>
</evidence>
<dbReference type="SUPFAM" id="SSF54534">
    <property type="entry name" value="FKBP-like"/>
    <property type="match status" value="1"/>
</dbReference>
<evidence type="ECO:0000313" key="17">
    <source>
        <dbReference type="Proteomes" id="UP000186364"/>
    </source>
</evidence>
<reference evidence="16 17" key="1">
    <citation type="submission" date="2016-09" db="EMBL/GenBank/DDBJ databases">
        <title>Rhizobium sp. nov., a novel species isolated from the rice rhizosphere.</title>
        <authorList>
            <person name="Zhao J."/>
            <person name="Zhang X."/>
        </authorList>
    </citation>
    <scope>NUCLEOTIDE SEQUENCE [LARGE SCALE GENOMIC DNA]</scope>
    <source>
        <strain evidence="16 17">1.7048</strain>
    </source>
</reference>
<dbReference type="OrthoDB" id="9768393at2"/>
<dbReference type="SUPFAM" id="SSF109998">
    <property type="entry name" value="Triger factor/SurA peptide-binding domain-like"/>
    <property type="match status" value="1"/>
</dbReference>
<evidence type="ECO:0000256" key="5">
    <source>
        <dbReference type="ARBA" id="ARBA00022692"/>
    </source>
</evidence>
<dbReference type="RefSeq" id="WP_075627585.1">
    <property type="nucleotide sequence ID" value="NZ_FOAM01000002.1"/>
</dbReference>
<keyword evidence="5 14" id="KW-0812">Transmembrane</keyword>
<keyword evidence="8" id="KW-0143">Chaperone</keyword>
<keyword evidence="6 14" id="KW-1133">Transmembrane helix</keyword>
<gene>
    <name evidence="16" type="ORF">BJF93_09420</name>
</gene>
<dbReference type="Pfam" id="PF13624">
    <property type="entry name" value="SurA_N_3"/>
    <property type="match status" value="1"/>
</dbReference>
<evidence type="ECO:0000256" key="8">
    <source>
        <dbReference type="ARBA" id="ARBA00023186"/>
    </source>
</evidence>
<name>A0A1Q9AWJ6_9HYPH</name>
<comment type="similarity">
    <text evidence="11">Belongs to the PpiD chaperone family.</text>
</comment>
<dbReference type="PANTHER" id="PTHR47529">
    <property type="entry name" value="PEPTIDYL-PROLYL CIS-TRANS ISOMERASE D"/>
    <property type="match status" value="1"/>
</dbReference>
<evidence type="ECO:0000256" key="10">
    <source>
        <dbReference type="ARBA" id="ARBA00031484"/>
    </source>
</evidence>
<dbReference type="Pfam" id="PF13145">
    <property type="entry name" value="Rotamase_2"/>
    <property type="match status" value="1"/>
</dbReference>
<evidence type="ECO:0000256" key="12">
    <source>
        <dbReference type="ARBA" id="ARBA00040743"/>
    </source>
</evidence>
<evidence type="ECO:0000256" key="11">
    <source>
        <dbReference type="ARBA" id="ARBA00038408"/>
    </source>
</evidence>
<organism evidence="16 17">
    <name type="scientific">Xaviernesmea oryzae</name>
    <dbReference type="NCBI Taxonomy" id="464029"/>
    <lineage>
        <taxon>Bacteria</taxon>
        <taxon>Pseudomonadati</taxon>
        <taxon>Pseudomonadota</taxon>
        <taxon>Alphaproteobacteria</taxon>
        <taxon>Hyphomicrobiales</taxon>
        <taxon>Rhizobiaceae</taxon>
        <taxon>Rhizobium/Agrobacterium group</taxon>
        <taxon>Xaviernesmea</taxon>
    </lineage>
</organism>
<feature type="domain" description="PpiC" evidence="15">
    <location>
        <begin position="247"/>
        <end position="368"/>
    </location>
</feature>
<evidence type="ECO:0000313" key="16">
    <source>
        <dbReference type="EMBL" id="OLP59826.1"/>
    </source>
</evidence>
<comment type="caution">
    <text evidence="16">The sequence shown here is derived from an EMBL/GenBank/DDBJ whole genome shotgun (WGS) entry which is preliminary data.</text>
</comment>
<keyword evidence="17" id="KW-1185">Reference proteome</keyword>
<dbReference type="GO" id="GO:0005886">
    <property type="term" value="C:plasma membrane"/>
    <property type="evidence" value="ECO:0007669"/>
    <property type="project" value="UniProtKB-SubCell"/>
</dbReference>
<dbReference type="Gene3D" id="3.10.50.40">
    <property type="match status" value="1"/>
</dbReference>
<evidence type="ECO:0000256" key="3">
    <source>
        <dbReference type="ARBA" id="ARBA00022475"/>
    </source>
</evidence>
<dbReference type="PANTHER" id="PTHR47529:SF1">
    <property type="entry name" value="PERIPLASMIC CHAPERONE PPID"/>
    <property type="match status" value="1"/>
</dbReference>
<protein>
    <recommendedName>
        <fullName evidence="2">Parvulin-like PPIase</fullName>
    </recommendedName>
    <alternativeName>
        <fullName evidence="9">Peptidyl-prolyl cis-trans isomerase plp</fullName>
    </alternativeName>
    <alternativeName>
        <fullName evidence="12">Periplasmic chaperone PpiD</fullName>
    </alternativeName>
    <alternativeName>
        <fullName evidence="13">Periplasmic folding chaperone</fullName>
    </alternativeName>
    <alternativeName>
        <fullName evidence="10">Rotamase plp</fullName>
    </alternativeName>
</protein>
<comment type="subcellular location">
    <subcellularLocation>
        <location evidence="1">Cell inner membrane</location>
        <topology evidence="1">Single-pass type II membrane protein</topology>
        <orientation evidence="1">Periplasmic side</orientation>
    </subcellularLocation>
</comment>
<dbReference type="InterPro" id="IPR027304">
    <property type="entry name" value="Trigger_fact/SurA_dom_sf"/>
</dbReference>
<keyword evidence="4" id="KW-0997">Cell inner membrane</keyword>
<dbReference type="InterPro" id="IPR046357">
    <property type="entry name" value="PPIase_dom_sf"/>
</dbReference>
<dbReference type="GO" id="GO:0003755">
    <property type="term" value="F:peptidyl-prolyl cis-trans isomerase activity"/>
    <property type="evidence" value="ECO:0007669"/>
    <property type="project" value="InterPro"/>
</dbReference>